<evidence type="ECO:0008006" key="3">
    <source>
        <dbReference type="Google" id="ProtNLM"/>
    </source>
</evidence>
<dbReference type="InterPro" id="IPR036671">
    <property type="entry name" value="DPH_MB_sf"/>
</dbReference>
<gene>
    <name evidence="1" type="ORF">H171_0891</name>
</gene>
<proteinExistence type="predicted"/>
<name>A0A2M8Z1V0_9FIRM</name>
<dbReference type="SUPFAM" id="SSF144217">
    <property type="entry name" value="CSL zinc finger"/>
    <property type="match status" value="1"/>
</dbReference>
<accession>A0A2M8Z1V0</accession>
<dbReference type="OrthoDB" id="2918866at2"/>
<evidence type="ECO:0000313" key="1">
    <source>
        <dbReference type="EMBL" id="PJJ27426.1"/>
    </source>
</evidence>
<evidence type="ECO:0000313" key="2">
    <source>
        <dbReference type="Proteomes" id="UP000231092"/>
    </source>
</evidence>
<dbReference type="EMBL" id="PGET01000001">
    <property type="protein sequence ID" value="PJJ27426.1"/>
    <property type="molecule type" value="Genomic_DNA"/>
</dbReference>
<organism evidence="1 2">
    <name type="scientific">[Clostridium] celerecrescens 18A</name>
    <dbReference type="NCBI Taxonomy" id="1286362"/>
    <lineage>
        <taxon>Bacteria</taxon>
        <taxon>Bacillati</taxon>
        <taxon>Bacillota</taxon>
        <taxon>Clostridia</taxon>
        <taxon>Lachnospirales</taxon>
        <taxon>Lachnospiraceae</taxon>
        <taxon>Lacrimispora</taxon>
    </lineage>
</organism>
<comment type="caution">
    <text evidence="1">The sequence shown here is derived from an EMBL/GenBank/DDBJ whole genome shotgun (WGS) entry which is preliminary data.</text>
</comment>
<reference evidence="1 2" key="1">
    <citation type="submission" date="2017-11" db="EMBL/GenBank/DDBJ databases">
        <title>Understudied soil microbes with underappreciated capabilities: Untangling the Clostridium saccharolyticum group.</title>
        <authorList>
            <person name="Leschine S."/>
        </authorList>
    </citation>
    <scope>NUCLEOTIDE SEQUENCE [LARGE SCALE GENOMIC DNA]</scope>
    <source>
        <strain evidence="1 2">18A</strain>
    </source>
</reference>
<dbReference type="AlphaFoldDB" id="A0A2M8Z1V0"/>
<dbReference type="RefSeq" id="WP_100304065.1">
    <property type="nucleotide sequence ID" value="NZ_PGET01000001.1"/>
</dbReference>
<protein>
    <recommendedName>
        <fullName evidence="3">CSL zinc finger protein</fullName>
    </recommendedName>
</protein>
<dbReference type="Proteomes" id="UP000231092">
    <property type="component" value="Unassembled WGS sequence"/>
</dbReference>
<sequence>MKTKLTNSIAKGHVGYGTGPGIIEHFEYECPCGKGKILEEHNLIPGFEEHVVYIHCSDCCNKYELNTDLGVRSWNLSKKDYTLG</sequence>